<dbReference type="AlphaFoldDB" id="A0A4C1UKX6"/>
<protein>
    <submittedName>
        <fullName evidence="1">Uncharacterized protein</fullName>
    </submittedName>
</protein>
<sequence length="192" mass="21313">MLYLSSDITENIVFLADTAVFINPTQNILRQETIKRQNGKIAGGVSLPASLGEDISVTIQLFALKLYAEMHELKFDNAVLLLCQFALYRIVKRGSSKWPTWLLHETGRLHRWNTTLSQNIHGQEVAASAIAFRLVSESSGGPLSLSSPTPQSFFYQPDTICIKHPISLQKVTNTWLTPLGLPVSMDGVDCQL</sequence>
<reference evidence="1 2" key="1">
    <citation type="journal article" date="2019" name="Commun. Biol.">
        <title>The bagworm genome reveals a unique fibroin gene that provides high tensile strength.</title>
        <authorList>
            <person name="Kono N."/>
            <person name="Nakamura H."/>
            <person name="Ohtoshi R."/>
            <person name="Tomita M."/>
            <person name="Numata K."/>
            <person name="Arakawa K."/>
        </authorList>
    </citation>
    <scope>NUCLEOTIDE SEQUENCE [LARGE SCALE GENOMIC DNA]</scope>
</reference>
<proteinExistence type="predicted"/>
<dbReference type="EMBL" id="BGZK01000189">
    <property type="protein sequence ID" value="GBP27108.1"/>
    <property type="molecule type" value="Genomic_DNA"/>
</dbReference>
<evidence type="ECO:0000313" key="2">
    <source>
        <dbReference type="Proteomes" id="UP000299102"/>
    </source>
</evidence>
<dbReference type="Proteomes" id="UP000299102">
    <property type="component" value="Unassembled WGS sequence"/>
</dbReference>
<name>A0A4C1UKX6_EUMVA</name>
<gene>
    <name evidence="1" type="ORF">EVAR_16779_1</name>
</gene>
<evidence type="ECO:0000313" key="1">
    <source>
        <dbReference type="EMBL" id="GBP27108.1"/>
    </source>
</evidence>
<comment type="caution">
    <text evidence="1">The sequence shown here is derived from an EMBL/GenBank/DDBJ whole genome shotgun (WGS) entry which is preliminary data.</text>
</comment>
<keyword evidence="2" id="KW-1185">Reference proteome</keyword>
<organism evidence="1 2">
    <name type="scientific">Eumeta variegata</name>
    <name type="common">Bagworm moth</name>
    <name type="synonym">Eumeta japonica</name>
    <dbReference type="NCBI Taxonomy" id="151549"/>
    <lineage>
        <taxon>Eukaryota</taxon>
        <taxon>Metazoa</taxon>
        <taxon>Ecdysozoa</taxon>
        <taxon>Arthropoda</taxon>
        <taxon>Hexapoda</taxon>
        <taxon>Insecta</taxon>
        <taxon>Pterygota</taxon>
        <taxon>Neoptera</taxon>
        <taxon>Endopterygota</taxon>
        <taxon>Lepidoptera</taxon>
        <taxon>Glossata</taxon>
        <taxon>Ditrysia</taxon>
        <taxon>Tineoidea</taxon>
        <taxon>Psychidae</taxon>
        <taxon>Oiketicinae</taxon>
        <taxon>Eumeta</taxon>
    </lineage>
</organism>
<accession>A0A4C1UKX6</accession>